<dbReference type="Proteomes" id="UP000799750">
    <property type="component" value="Unassembled WGS sequence"/>
</dbReference>
<feature type="compositionally biased region" description="Basic residues" evidence="1">
    <location>
        <begin position="21"/>
        <end position="35"/>
    </location>
</feature>
<evidence type="ECO:0000256" key="1">
    <source>
        <dbReference type="SAM" id="MobiDB-lite"/>
    </source>
</evidence>
<accession>A0A6A6QMQ3</accession>
<protein>
    <recommendedName>
        <fullName evidence="2">DUF7730 domain-containing protein</fullName>
    </recommendedName>
</protein>
<feature type="region of interest" description="Disordered" evidence="1">
    <location>
        <begin position="1"/>
        <end position="40"/>
    </location>
</feature>
<feature type="region of interest" description="Disordered" evidence="1">
    <location>
        <begin position="108"/>
        <end position="130"/>
    </location>
</feature>
<reference evidence="3" key="1">
    <citation type="journal article" date="2020" name="Stud. Mycol.">
        <title>101 Dothideomycetes genomes: a test case for predicting lifestyles and emergence of pathogens.</title>
        <authorList>
            <person name="Haridas S."/>
            <person name="Albert R."/>
            <person name="Binder M."/>
            <person name="Bloem J."/>
            <person name="Labutti K."/>
            <person name="Salamov A."/>
            <person name="Andreopoulos B."/>
            <person name="Baker S."/>
            <person name="Barry K."/>
            <person name="Bills G."/>
            <person name="Bluhm B."/>
            <person name="Cannon C."/>
            <person name="Castanera R."/>
            <person name="Culley D."/>
            <person name="Daum C."/>
            <person name="Ezra D."/>
            <person name="Gonzalez J."/>
            <person name="Henrissat B."/>
            <person name="Kuo A."/>
            <person name="Liang C."/>
            <person name="Lipzen A."/>
            <person name="Lutzoni F."/>
            <person name="Magnuson J."/>
            <person name="Mondo S."/>
            <person name="Nolan M."/>
            <person name="Ohm R."/>
            <person name="Pangilinan J."/>
            <person name="Park H.-J."/>
            <person name="Ramirez L."/>
            <person name="Alfaro M."/>
            <person name="Sun H."/>
            <person name="Tritt A."/>
            <person name="Yoshinaga Y."/>
            <person name="Zwiers L.-H."/>
            <person name="Turgeon B."/>
            <person name="Goodwin S."/>
            <person name="Spatafora J."/>
            <person name="Crous P."/>
            <person name="Grigoriev I."/>
        </authorList>
    </citation>
    <scope>NUCLEOTIDE SEQUENCE</scope>
    <source>
        <strain evidence="3">CBS 269.34</strain>
    </source>
</reference>
<dbReference type="AlphaFoldDB" id="A0A6A6QMQ3"/>
<sequence>MPPRANRRISRTSSRASSTRSTKRVTKSKSPKLRTTRSASATKALEAAALVVQEPEPSFRFMDLPTELRLNVYRYALSSPEALTLHIPTSLKATPEVELVDEYGDHYRTQTRRARRPKPAPPHHPATEPLAPSLIATCKTVCREARPVLYGDNTIRLRLDSALASINSLTQRNRSLIKHVTLTIPTHHDILESFADLVRLGLRYCWNLQSFSISLPYMFPEDRSVASTTNVYANAFHILRWLPKGCKVRLEGSVHEEIRRVVEDNCRLADKLDETAYAKRQHQMPEKN</sequence>
<evidence type="ECO:0000313" key="4">
    <source>
        <dbReference type="Proteomes" id="UP000799750"/>
    </source>
</evidence>
<dbReference type="Pfam" id="PF24864">
    <property type="entry name" value="DUF7730"/>
    <property type="match status" value="1"/>
</dbReference>
<feature type="compositionally biased region" description="Basic residues" evidence="1">
    <location>
        <begin position="1"/>
        <end position="10"/>
    </location>
</feature>
<dbReference type="InterPro" id="IPR056632">
    <property type="entry name" value="DUF7730"/>
</dbReference>
<dbReference type="PANTHER" id="PTHR42085:SF7">
    <property type="entry name" value="F-BOX DOMAIN-CONTAINING PROTEIN"/>
    <property type="match status" value="1"/>
</dbReference>
<proteinExistence type="predicted"/>
<gene>
    <name evidence="3" type="ORF">BU16DRAFT_528710</name>
</gene>
<dbReference type="EMBL" id="MU004192">
    <property type="protein sequence ID" value="KAF2493404.1"/>
    <property type="molecule type" value="Genomic_DNA"/>
</dbReference>
<dbReference type="OrthoDB" id="2951834at2759"/>
<dbReference type="InterPro" id="IPR038883">
    <property type="entry name" value="AN11006-like"/>
</dbReference>
<dbReference type="PANTHER" id="PTHR42085">
    <property type="entry name" value="F-BOX DOMAIN-CONTAINING PROTEIN"/>
    <property type="match status" value="1"/>
</dbReference>
<keyword evidence="4" id="KW-1185">Reference proteome</keyword>
<feature type="compositionally biased region" description="Basic residues" evidence="1">
    <location>
        <begin position="109"/>
        <end position="118"/>
    </location>
</feature>
<name>A0A6A6QMQ3_9PEZI</name>
<organism evidence="3 4">
    <name type="scientific">Lophium mytilinum</name>
    <dbReference type="NCBI Taxonomy" id="390894"/>
    <lineage>
        <taxon>Eukaryota</taxon>
        <taxon>Fungi</taxon>
        <taxon>Dikarya</taxon>
        <taxon>Ascomycota</taxon>
        <taxon>Pezizomycotina</taxon>
        <taxon>Dothideomycetes</taxon>
        <taxon>Pleosporomycetidae</taxon>
        <taxon>Mytilinidiales</taxon>
        <taxon>Mytilinidiaceae</taxon>
        <taxon>Lophium</taxon>
    </lineage>
</organism>
<feature type="domain" description="DUF7730" evidence="2">
    <location>
        <begin position="61"/>
        <end position="184"/>
    </location>
</feature>
<evidence type="ECO:0000259" key="2">
    <source>
        <dbReference type="Pfam" id="PF24864"/>
    </source>
</evidence>
<evidence type="ECO:0000313" key="3">
    <source>
        <dbReference type="EMBL" id="KAF2493404.1"/>
    </source>
</evidence>
<feature type="compositionally biased region" description="Low complexity" evidence="1">
    <location>
        <begin position="11"/>
        <end position="20"/>
    </location>
</feature>